<evidence type="ECO:0000256" key="3">
    <source>
        <dbReference type="ARBA" id="ARBA00022525"/>
    </source>
</evidence>
<feature type="domain" description="Fibronectin type-III" evidence="14">
    <location>
        <begin position="773"/>
        <end position="862"/>
    </location>
</feature>
<dbReference type="SMART" id="SM00181">
    <property type="entry name" value="EGF"/>
    <property type="match status" value="13"/>
</dbReference>
<feature type="domain" description="Fibronectin type-III" evidence="14">
    <location>
        <begin position="1409"/>
        <end position="1500"/>
    </location>
</feature>
<dbReference type="Pfam" id="PF00147">
    <property type="entry name" value="Fibrinogen_C"/>
    <property type="match status" value="1"/>
</dbReference>
<reference evidence="17" key="1">
    <citation type="submission" date="2025-08" db="UniProtKB">
        <authorList>
            <consortium name="RefSeq"/>
        </authorList>
    </citation>
    <scope>IDENTIFICATION</scope>
    <source>
        <strain evidence="17">Tuebingen</strain>
        <tissue evidence="17">Fibroblasts and whole tissue</tissue>
    </source>
</reference>
<evidence type="ECO:0000313" key="17">
    <source>
        <dbReference type="RefSeq" id="XP_021332058.1"/>
    </source>
</evidence>
<dbReference type="Gene3D" id="2.60.40.10">
    <property type="entry name" value="Immunoglobulins"/>
    <property type="match status" value="14"/>
</dbReference>
<evidence type="ECO:0000256" key="5">
    <source>
        <dbReference type="ARBA" id="ARBA00022536"/>
    </source>
</evidence>
<dbReference type="CDD" id="cd00063">
    <property type="entry name" value="FN3"/>
    <property type="match status" value="13"/>
</dbReference>
<keyword evidence="7" id="KW-0677">Repeat</keyword>
<dbReference type="SUPFAM" id="SSF56496">
    <property type="entry name" value="Fibrinogen C-terminal domain-like"/>
    <property type="match status" value="1"/>
</dbReference>
<dbReference type="Pfam" id="PF25024">
    <property type="entry name" value="EGF_TEN"/>
    <property type="match status" value="1"/>
</dbReference>
<feature type="domain" description="Fibronectin type-III" evidence="14">
    <location>
        <begin position="1767"/>
        <end position="1854"/>
    </location>
</feature>
<dbReference type="Proteomes" id="UP000000437">
    <property type="component" value="Chromosome 5"/>
</dbReference>
<evidence type="ECO:0000256" key="9">
    <source>
        <dbReference type="ARBA" id="ARBA00023180"/>
    </source>
</evidence>
<keyword evidence="5 10" id="KW-0245">EGF-like domain</keyword>
<dbReference type="GeneID" id="100149028"/>
<dbReference type="Pfam" id="PF18720">
    <property type="entry name" value="EGF_Tenascin"/>
    <property type="match status" value="2"/>
</dbReference>
<dbReference type="NCBIfam" id="NF040941">
    <property type="entry name" value="GGGWT_bact"/>
    <property type="match status" value="1"/>
</dbReference>
<comment type="caution">
    <text evidence="10">Lacks conserved residue(s) required for the propagation of feature annotation.</text>
</comment>
<evidence type="ECO:0000259" key="13">
    <source>
        <dbReference type="PROSITE" id="PS50026"/>
    </source>
</evidence>
<feature type="domain" description="Fibronectin type-III" evidence="14">
    <location>
        <begin position="594"/>
        <end position="684"/>
    </location>
</feature>
<dbReference type="Pfam" id="PF00041">
    <property type="entry name" value="fn3"/>
    <property type="match status" value="14"/>
</dbReference>
<dbReference type="InterPro" id="IPR041161">
    <property type="entry name" value="EGF_Tenascin"/>
</dbReference>
<dbReference type="ZFIN" id="ZDB-GENE-130530-849">
    <property type="gene designation" value="tnca"/>
</dbReference>
<dbReference type="FunFam" id="2.60.40.10:FF:000099">
    <property type="entry name" value="Fibronectin 1"/>
    <property type="match status" value="3"/>
</dbReference>
<evidence type="ECO:0000259" key="14">
    <source>
        <dbReference type="PROSITE" id="PS50853"/>
    </source>
</evidence>
<keyword evidence="6 12" id="KW-0732">Signal</keyword>
<feature type="domain" description="EGF-like" evidence="13">
    <location>
        <begin position="466"/>
        <end position="497"/>
    </location>
</feature>
<evidence type="ECO:0000256" key="4">
    <source>
        <dbReference type="ARBA" id="ARBA00022530"/>
    </source>
</evidence>
<feature type="region of interest" description="Disordered" evidence="11">
    <location>
        <begin position="938"/>
        <end position="962"/>
    </location>
</feature>
<dbReference type="SMART" id="SM00186">
    <property type="entry name" value="FBG"/>
    <property type="match status" value="1"/>
</dbReference>
<evidence type="ECO:0000256" key="7">
    <source>
        <dbReference type="ARBA" id="ARBA00022737"/>
    </source>
</evidence>
<dbReference type="PROSITE" id="PS51406">
    <property type="entry name" value="FIBRINOGEN_C_2"/>
    <property type="match status" value="1"/>
</dbReference>
<dbReference type="InterPro" id="IPR002181">
    <property type="entry name" value="Fibrinogen_a/b/g_C_dom"/>
</dbReference>
<dbReference type="PROSITE" id="PS50026">
    <property type="entry name" value="EGF_3"/>
    <property type="match status" value="1"/>
</dbReference>
<dbReference type="CDD" id="cd00087">
    <property type="entry name" value="FReD"/>
    <property type="match status" value="1"/>
</dbReference>
<dbReference type="InterPro" id="IPR036116">
    <property type="entry name" value="FN3_sf"/>
</dbReference>
<dbReference type="Pfam" id="PF23106">
    <property type="entry name" value="EGF_Teneurin"/>
    <property type="match status" value="3"/>
</dbReference>
<dbReference type="CTD" id="100149028"/>
<dbReference type="Gene3D" id="3.90.215.10">
    <property type="entry name" value="Gamma Fibrinogen, chain A, domain 1"/>
    <property type="match status" value="1"/>
</dbReference>
<dbReference type="InterPro" id="IPR000742">
    <property type="entry name" value="EGF"/>
</dbReference>
<feature type="disulfide bond" evidence="10">
    <location>
        <begin position="487"/>
        <end position="496"/>
    </location>
</feature>
<evidence type="ECO:0000256" key="11">
    <source>
        <dbReference type="SAM" id="MobiDB-lite"/>
    </source>
</evidence>
<dbReference type="PROSITE" id="PS50853">
    <property type="entry name" value="FN3"/>
    <property type="match status" value="9"/>
</dbReference>
<feature type="domain" description="Fibronectin type-III" evidence="14">
    <location>
        <begin position="957"/>
        <end position="1044"/>
    </location>
</feature>
<keyword evidence="4" id="KW-0272">Extracellular matrix</keyword>
<keyword evidence="16" id="KW-1185">Reference proteome</keyword>
<name>A0A8M9PY97_DANRE</name>
<dbReference type="FunFam" id="3.90.215.10:FF:000001">
    <property type="entry name" value="Tenascin isoform 1"/>
    <property type="match status" value="1"/>
</dbReference>
<keyword evidence="3" id="KW-0964">Secreted</keyword>
<feature type="signal peptide" evidence="12">
    <location>
        <begin position="1"/>
        <end position="22"/>
    </location>
</feature>
<dbReference type="FunFam" id="2.10.25.10:FF:000001">
    <property type="entry name" value="Tenascin C"/>
    <property type="match status" value="12"/>
</dbReference>
<keyword evidence="8 10" id="KW-1015">Disulfide bond</keyword>
<dbReference type="RefSeq" id="XP_021332058.1">
    <property type="nucleotide sequence ID" value="XM_021476383.3"/>
</dbReference>
<evidence type="ECO:0000256" key="6">
    <source>
        <dbReference type="ARBA" id="ARBA00022729"/>
    </source>
</evidence>
<feature type="domain" description="Fibronectin type-III" evidence="14">
    <location>
        <begin position="1136"/>
        <end position="1226"/>
    </location>
</feature>
<evidence type="ECO:0000256" key="10">
    <source>
        <dbReference type="PROSITE-ProRule" id="PRU00076"/>
    </source>
</evidence>
<organism evidence="16 17">
    <name type="scientific">Danio rerio</name>
    <name type="common">Zebrafish</name>
    <name type="synonym">Brachydanio rerio</name>
    <dbReference type="NCBI Taxonomy" id="7955"/>
    <lineage>
        <taxon>Eukaryota</taxon>
        <taxon>Metazoa</taxon>
        <taxon>Chordata</taxon>
        <taxon>Craniata</taxon>
        <taxon>Vertebrata</taxon>
        <taxon>Euteleostomi</taxon>
        <taxon>Actinopterygii</taxon>
        <taxon>Neopterygii</taxon>
        <taxon>Teleostei</taxon>
        <taxon>Ostariophysi</taxon>
        <taxon>Cypriniformes</taxon>
        <taxon>Danionidae</taxon>
        <taxon>Danioninae</taxon>
        <taxon>Danio</taxon>
    </lineage>
</organism>
<sequence length="2079" mass="226434">MSSRGLTLSCLLLITLMALNHAGLVKKLIRQRREALNVPGIHNVTLSNSSRPVIFNHVYNIKVPGSPLCSVDLDAPEGSDVELRDAPSEHSVDGSNQIVFTHRINIPKQACGCTDGLPDLKDLLSRLEMLEGEVSTLREQCGAESTCCSAQVTGAIGTKPFCSGHGNYSTETCGCVCAPGWKGLNCTIPDCPGDCSDQGRCVNGKCECFEGFTGDDCSTDACLIDCGDNGRCLNGKCVCSEGFSGEYCTESDCLNNCLGRGRCVDGECVCDEPWTGFDCSELICPNDCYDRGRCENGTCYCDRGFTGEDCGALACPNDCSGRGFCIDGRCVCDAGYTGEDCSSLTCPNNCNDRGRCSNGVCICEVGFHGEDCGRISCPSNCNNRGHCVDGRCECDVGFQGHDCSELSCPNNCNNRGRCVNGQCVCDEGFGSEDCGLKTCPSDCYGRGQCVDGECVCFANFAGEDCSELRCPNSCQNRGRCIAGQCVCDEGFTGEDCSQRKCPNDCLGRGRCVDGRCVCQDGFKGQDCSVPTCPGNCNDHGRCVNGKCVCDEGFFGDACSDRSCLNDCSDVGQCVDGRCICDEGYIGEDCSDVSPPEDLTVTDVSTQKVNLTWRNEMLVTEYLITYVPTAPGGLQMDFRVAGDRTSATVSELEPGIEYLINVYAVLNNKRSIPVSARVATYLPQPEGLRFTSITDSTVEVVWEQLNFPFDGWELIFRNTKEENGKIVNNLTPSQTTFEQQGLGPGQEYEVTLSVIKNNTRGPETSSTVVTRIDSPAQIEVADVTDRSAVISWSKPLAPVDGFKVSYGPSTDPLIHRDVELSASETQYSLEDLKPDTQYRVALSSQRGDVTSEPIIESFTTGLDAPSELRAVDQTDSSITLEWKNSRSSIDGYRIKYGPIAGGAHGEDMFPKKAGDTTWATITGLKPGTEYGIGVTAVQNERESEPATTNALTDLDPPRDLEVQSSTETSVDLVWKRPRAKISTYRLAYVSVEGRREEIELPASASTSTLSGLMPGMSYTVTLVAERGHRRSAPATVTASTEEQKPQIGSLSLSDVSWDSFNVSWIIEDGPAFDSFVIEVANSAGPERQNLSVSGDARDLWMSGLSPGTSYMITLYGVHQGSILGSINVEAATDRAPAMGNLYVSNVTSQSFFVSWNDTKGEIERFVLEIIDSSWQQEPIEYNLSQSVQSYEITGLRPTTDYIAYVTGVMKGRRTDSVSAVASTAAEPDLSGLVVSNVTSDSVSLSWRTGEKAFDNFIVEVRESALPSQASGRTFGAGVRSAVLNGLRGNTTYQIKLYATVAGANTDALTTVVTTEPKPELGRVVVSERLANSLTLSWSTLSGHFDGFAARVSDREQLYDVVELRLSGTERNTSVQGLVDSTVYDIMFYGVSHGRQTPSVYFNTSTASLPKVENLTVWDVTPYGFRVSWDADSGFSHFQVKVSDSGQLLEPQELVVPGNEASLEVLGLITGIGYEVSVTGVSGTGLRSRPITTVAVTEAEPEIEHLFVSDVTPESFRLSWTTEDDVFDRFVLKVRDSRKLSHPREFSMSGDERTKVLTQLLGGTEYEIELYGVTLERRSQPVTAVVKTGLGALRDLHFSDITDTSAVVYWTLPRAQPDSYRITLIPIQGGSPMIVQVDGSQSQVSLRNLIPGETYQVSVIAVKGLEESEPVSDTFTTALDTPRSLTVVNVTDSSALLFWQPAVATVDGYMITYSADTVPPISEQVSGNTVEFEMNSLAPATQYTVSVYAIRDREKSLPATADFTTDVDAPRDLVASNIQTDSAVLSWTPPRAAITGYTLTFQNSDADVREVIVDPSVASHTLSNLRSTTKYTVILQAVSEDKRSRSISTEFTTVGMLYGHPRDCSEALLNGETSSGPYTIYINGDEKQPLRVYCDMTTDGGGWMLFLRRQSGKLNFYRNWRNYSAGFGDTSDEFWLGLSNLHKITAAKQYEIRVDLRDGSETVFAVYDRFYIGDPRSRYKIQIGAYSGTAGDSLTYHQNRPFSTYDSDNDIAITNCALSYKGAFWYKNCHRVNLMGKYGDSSHSKGINWFHWKGHEHSIPFAEMKIRPANFRNLEGRRKRS</sequence>
<evidence type="ECO:0000313" key="18">
    <source>
        <dbReference type="ZFIN" id="ZDB-GENE-130530-849"/>
    </source>
</evidence>
<evidence type="ECO:0000259" key="15">
    <source>
        <dbReference type="PROSITE" id="PS51406"/>
    </source>
</evidence>
<dbReference type="PANTHER" id="PTHR46708:SF1">
    <property type="entry name" value="TENASCIN"/>
    <property type="match status" value="1"/>
</dbReference>
<feature type="domain" description="Fibrinogen C-terminal" evidence="15">
    <location>
        <begin position="1853"/>
        <end position="2068"/>
    </location>
</feature>
<evidence type="ECO:0000313" key="16">
    <source>
        <dbReference type="Proteomes" id="UP000000437"/>
    </source>
</evidence>
<dbReference type="Gene3D" id="2.10.25.10">
    <property type="entry name" value="Laminin"/>
    <property type="match status" value="13"/>
</dbReference>
<dbReference type="AGR" id="ZFIN:ZDB-GENE-130530-849"/>
<dbReference type="SMART" id="SM00060">
    <property type="entry name" value="FN3"/>
    <property type="match status" value="14"/>
</dbReference>
<feature type="domain" description="Fibronectin type-III" evidence="14">
    <location>
        <begin position="863"/>
        <end position="956"/>
    </location>
</feature>
<dbReference type="PANTHER" id="PTHR46708">
    <property type="entry name" value="TENASCIN"/>
    <property type="match status" value="1"/>
</dbReference>
<keyword evidence="9" id="KW-0325">Glycoprotein</keyword>
<feature type="domain" description="Fibronectin type-III" evidence="14">
    <location>
        <begin position="1590"/>
        <end position="1682"/>
    </location>
</feature>
<protein>
    <submittedName>
        <fullName evidence="17">Tenascin isoform X2</fullName>
    </submittedName>
</protein>
<dbReference type="SUPFAM" id="SSF49265">
    <property type="entry name" value="Fibronectin type III"/>
    <property type="match status" value="10"/>
</dbReference>
<evidence type="ECO:0000256" key="12">
    <source>
        <dbReference type="SAM" id="SignalP"/>
    </source>
</evidence>
<dbReference type="InterPro" id="IPR050991">
    <property type="entry name" value="ECM_Regulatory_Proteins"/>
</dbReference>
<dbReference type="PROSITE" id="PS01186">
    <property type="entry name" value="EGF_2"/>
    <property type="match status" value="6"/>
</dbReference>
<feature type="chain" id="PRO_5035456247" evidence="12">
    <location>
        <begin position="23"/>
        <end position="2079"/>
    </location>
</feature>
<dbReference type="InterPro" id="IPR014716">
    <property type="entry name" value="Fibrinogen_a/b/g_C_1"/>
</dbReference>
<evidence type="ECO:0000256" key="1">
    <source>
        <dbReference type="ARBA" id="ARBA00004498"/>
    </source>
</evidence>
<dbReference type="InterPro" id="IPR036056">
    <property type="entry name" value="Fibrinogen-like_C"/>
</dbReference>
<dbReference type="Gene3D" id="2.20.25.10">
    <property type="match status" value="1"/>
</dbReference>
<dbReference type="InterPro" id="IPR013783">
    <property type="entry name" value="Ig-like_fold"/>
</dbReference>
<feature type="disulfide bond" evidence="10">
    <location>
        <begin position="470"/>
        <end position="480"/>
    </location>
</feature>
<evidence type="ECO:0000256" key="2">
    <source>
        <dbReference type="ARBA" id="ARBA00008673"/>
    </source>
</evidence>
<proteinExistence type="inferred from homology"/>
<gene>
    <name evidence="17 18" type="primary">tnca</name>
</gene>
<dbReference type="InterPro" id="IPR003961">
    <property type="entry name" value="FN3_dom"/>
</dbReference>
<dbReference type="PROSITE" id="PS00022">
    <property type="entry name" value="EGF_1"/>
    <property type="match status" value="6"/>
</dbReference>
<evidence type="ECO:0000256" key="8">
    <source>
        <dbReference type="ARBA" id="ARBA00023157"/>
    </source>
</evidence>
<feature type="domain" description="Fibronectin type-III" evidence="14">
    <location>
        <begin position="1227"/>
        <end position="1317"/>
    </location>
</feature>
<accession>A0A8M9PY97</accession>
<comment type="similarity">
    <text evidence="2">Belongs to the tenascin family.</text>
</comment>
<comment type="subcellular location">
    <subcellularLocation>
        <location evidence="1">Secreted</location>
        <location evidence="1">Extracellular space</location>
        <location evidence="1">Extracellular matrix</location>
    </subcellularLocation>
</comment>